<dbReference type="AlphaFoldDB" id="A0A454CAP0"/>
<evidence type="ECO:0000256" key="1">
    <source>
        <dbReference type="SAM" id="Phobius"/>
    </source>
</evidence>
<sequence>MYKYIAIWIFLIILFLAVSTVLTIYYVIIRRKKINAQTGFFVFKIDSTKNRIKIEGDINSINKIPKYLWKILSIDGQWAKLNNFLNIFDSGDKRLLLDNIKKKNFFKLKTKIAEESWSNYFSKVDIEFNNVVNDEIIGTFTWRDIDIKMDNVFNKEIHDLSYIPTIENYEGLFFFLNKKHITDINAFLDLFKDLGKQHNINGLEVVYEWNVLCILFNHDKLGIEKAKFLAQKFIDIAKLYNKLYFKLCWFDSYIMNKKTLDNVFTFFDYLKLETFEKNAYNFQKIPSNIWTEQNFQKFCLTYENIIYNLRNNFSISLKNISLKNAIGDKTELRRFGLPKIFNSLKLNKDYDYYLEFLDITRLFYNVFYEKIGELHPKNAILKISDSIFETLDINVIKKIGVEFPTFIQSIKLLSAERIKDISQKIVKLQGTKLNFCLEIKDIDSTIISLVSPWVKFIWIDEELTSRLTEPNIVLYLNTLLDNVKNLGIKVIFEKLDYKTYRKLFYKHTSIILYTTN</sequence>
<name>A0A454CAP0_METHO</name>
<evidence type="ECO:0000313" key="2">
    <source>
        <dbReference type="EMBL" id="AYN65599.1"/>
    </source>
</evidence>
<dbReference type="EMBL" id="CP033021">
    <property type="protein sequence ID" value="AYN65599.1"/>
    <property type="molecule type" value="Genomic_DNA"/>
</dbReference>
<keyword evidence="1" id="KW-1133">Transmembrane helix</keyword>
<feature type="transmembrane region" description="Helical" evidence="1">
    <location>
        <begin position="6"/>
        <end position="28"/>
    </location>
</feature>
<keyword evidence="1" id="KW-0812">Transmembrane</keyword>
<evidence type="ECO:0008006" key="4">
    <source>
        <dbReference type="Google" id="ProtNLM"/>
    </source>
</evidence>
<dbReference type="RefSeq" id="WP_036438706.1">
    <property type="nucleotide sequence ID" value="NZ_CP032849.1"/>
</dbReference>
<accession>A0A454CAP0</accession>
<dbReference type="NCBIfam" id="NF045955">
    <property type="entry name" value="MHO_4530_fam"/>
    <property type="match status" value="1"/>
</dbReference>
<reference evidence="2 3" key="2">
    <citation type="submission" date="2018-10" db="EMBL/GenBank/DDBJ databases">
        <title>Detection and isolation of Mycoplasma hominis as a predominant microorganism from pelvic cavity of patient with salpingitis and tubo-ovarian abscess.</title>
        <authorList>
            <person name="Guschin A.E."/>
            <person name="Khayrullina G.A."/>
            <person name="Rakovskaya I.V."/>
            <person name="Shelenkov A.A."/>
            <person name="Shagin D.A."/>
        </authorList>
    </citation>
    <scope>NUCLEOTIDE SEQUENCE [LARGE SCALE GENOMIC DNA]</scope>
    <source>
        <strain evidence="3">TOA</strain>
    </source>
</reference>
<protein>
    <recommendedName>
        <fullName evidence="4">EAL domain-containing protein</fullName>
    </recommendedName>
</protein>
<gene>
    <name evidence="2" type="ORF">KN71_002805</name>
</gene>
<proteinExistence type="predicted"/>
<dbReference type="Proteomes" id="UP000029712">
    <property type="component" value="Chromosome"/>
</dbReference>
<reference evidence="2 3" key="1">
    <citation type="submission" date="2014-08" db="EMBL/GenBank/DDBJ databases">
        <authorList>
            <person name="Kuleshov K."/>
            <person name="Dedkov V."/>
            <person name="Markelov M."/>
            <person name="Pimkina E."/>
        </authorList>
    </citation>
    <scope>NUCLEOTIDE SEQUENCE [LARGE SCALE GENOMIC DNA]</scope>
    <source>
        <strain evidence="3">TOA</strain>
    </source>
</reference>
<evidence type="ECO:0000313" key="3">
    <source>
        <dbReference type="Proteomes" id="UP000029712"/>
    </source>
</evidence>
<organism evidence="2 3">
    <name type="scientific">Metamycoplasma hominis</name>
    <name type="common">Mycoplasma hominis</name>
    <dbReference type="NCBI Taxonomy" id="2098"/>
    <lineage>
        <taxon>Bacteria</taxon>
        <taxon>Bacillati</taxon>
        <taxon>Mycoplasmatota</taxon>
        <taxon>Mycoplasmoidales</taxon>
        <taxon>Metamycoplasmataceae</taxon>
        <taxon>Metamycoplasma</taxon>
    </lineage>
</organism>
<keyword evidence="1" id="KW-0472">Membrane</keyword>
<dbReference type="OrthoDB" id="394965at2"/>